<dbReference type="Proteomes" id="UP001158067">
    <property type="component" value="Unassembled WGS sequence"/>
</dbReference>
<dbReference type="InterPro" id="IPR018319">
    <property type="entry name" value="SelA-like"/>
</dbReference>
<keyword evidence="2" id="KW-0663">Pyridoxal phosphate</keyword>
<reference evidence="4 5" key="1">
    <citation type="submission" date="2017-05" db="EMBL/GenBank/DDBJ databases">
        <authorList>
            <person name="Varghese N."/>
            <person name="Submissions S."/>
        </authorList>
    </citation>
    <scope>NUCLEOTIDE SEQUENCE [LARGE SCALE GENOMIC DNA]</scope>
    <source>
        <strain evidence="4 5">DSM 25457</strain>
    </source>
</reference>
<dbReference type="PANTHER" id="PTHR32328">
    <property type="entry name" value="L-SERYL-TRNA(SEC) SELENIUM TRANSFERASE"/>
    <property type="match status" value="1"/>
</dbReference>
<evidence type="ECO:0000313" key="4">
    <source>
        <dbReference type="EMBL" id="SMP61711.1"/>
    </source>
</evidence>
<dbReference type="RefSeq" id="WP_283433229.1">
    <property type="nucleotide sequence ID" value="NZ_FXUG01000007.1"/>
</dbReference>
<name>A0ABY1Q705_9BACT</name>
<comment type="caution">
    <text evidence="4">The sequence shown here is derived from an EMBL/GenBank/DDBJ whole genome shotgun (WGS) entry which is preliminary data.</text>
</comment>
<dbReference type="Gene3D" id="3.90.1150.180">
    <property type="match status" value="1"/>
</dbReference>
<accession>A0ABY1Q705</accession>
<dbReference type="EMBL" id="FXUG01000007">
    <property type="protein sequence ID" value="SMP61711.1"/>
    <property type="molecule type" value="Genomic_DNA"/>
</dbReference>
<feature type="region of interest" description="Disordered" evidence="3">
    <location>
        <begin position="312"/>
        <end position="334"/>
    </location>
</feature>
<evidence type="ECO:0000256" key="3">
    <source>
        <dbReference type="SAM" id="MobiDB-lite"/>
    </source>
</evidence>
<gene>
    <name evidence="4" type="ORF">SAMN06265222_107154</name>
</gene>
<evidence type="ECO:0000256" key="2">
    <source>
        <dbReference type="ARBA" id="ARBA00022898"/>
    </source>
</evidence>
<evidence type="ECO:0000256" key="1">
    <source>
        <dbReference type="ARBA" id="ARBA00001933"/>
    </source>
</evidence>
<organism evidence="4 5">
    <name type="scientific">Neorhodopirellula lusitana</name>
    <dbReference type="NCBI Taxonomy" id="445327"/>
    <lineage>
        <taxon>Bacteria</taxon>
        <taxon>Pseudomonadati</taxon>
        <taxon>Planctomycetota</taxon>
        <taxon>Planctomycetia</taxon>
        <taxon>Pirellulales</taxon>
        <taxon>Pirellulaceae</taxon>
        <taxon>Neorhodopirellula</taxon>
    </lineage>
</organism>
<dbReference type="PANTHER" id="PTHR32328:SF0">
    <property type="entry name" value="L-SERYL-TRNA(SEC) SELENIUM TRANSFERASE"/>
    <property type="match status" value="1"/>
</dbReference>
<sequence>MALPPWTIELLRRGVQDIARQATDPETAASLKEQASKLVDDLPRVAREKVDTLLRQAESSTRPLKDAWNRGEFFTGSWWNAASDGTVPVRLINGSGTLLHPLGSGVPLSAGSLSAAIPFLSGDGAHVTGIDAALCKKIAGVFVRKNPAAEAGAEGYSVAVTSSFDSAIALVALLGGPGAKLHVPRKCAVPLPSGASCSPGTFDGDGSSAGANGGSTPPNQDRGGMLAERLGAFARGGVSEFGSISSDEAVRISDMQLDGGPRRHGRPNDRGPRFAERRAILVRLAGTTVEGDRPEGMVEVVVLPVGSCFDLPSPNSTNPDNTNSSGSDSANDNASVTADITRSVQAELAAGADVVVLAGGTLSGTPDVGIVVGKTNTVARMIEHDRARWLMADTAKLAMVANAVAEQASGKSPVHSLLTASEDNLRDRAERLATQLSGSTYVTSVRVSDDHARIGPEDQASIPSRQVVVSLRDDAHELATRLLKGPTGLLLRPSGNDLAIDLRWISPEQQSRISDLFA</sequence>
<keyword evidence="5" id="KW-1185">Reference proteome</keyword>
<protein>
    <submittedName>
        <fullName evidence="4">L-seryl-tRNA(Ser) seleniumtransferase</fullName>
    </submittedName>
</protein>
<proteinExistence type="predicted"/>
<evidence type="ECO:0000313" key="5">
    <source>
        <dbReference type="Proteomes" id="UP001158067"/>
    </source>
</evidence>
<dbReference type="Pfam" id="PF03841">
    <property type="entry name" value="SelA"/>
    <property type="match status" value="1"/>
</dbReference>
<comment type="cofactor">
    <cofactor evidence="1">
        <name>pyridoxal 5'-phosphate</name>
        <dbReference type="ChEBI" id="CHEBI:597326"/>
    </cofactor>
</comment>
<feature type="region of interest" description="Disordered" evidence="3">
    <location>
        <begin position="199"/>
        <end position="224"/>
    </location>
</feature>